<keyword evidence="7" id="KW-0482">Metalloprotease</keyword>
<feature type="domain" description="Peptidase M41" evidence="8">
    <location>
        <begin position="256"/>
        <end position="442"/>
    </location>
</feature>
<dbReference type="InterPro" id="IPR050928">
    <property type="entry name" value="ATP-dep_Zn_Metalloprotease"/>
</dbReference>
<dbReference type="FunFam" id="1.20.58.760:FF:000002">
    <property type="entry name" value="ATP-dependent zinc metalloprotease FtsH"/>
    <property type="match status" value="1"/>
</dbReference>
<evidence type="ECO:0000256" key="5">
    <source>
        <dbReference type="ARBA" id="ARBA00022833"/>
    </source>
</evidence>
<dbReference type="Pfam" id="PF01434">
    <property type="entry name" value="Peptidase_M41"/>
    <property type="match status" value="1"/>
</dbReference>
<evidence type="ECO:0000313" key="9">
    <source>
        <dbReference type="EMBL" id="CAF1181551.1"/>
    </source>
</evidence>
<evidence type="ECO:0000256" key="6">
    <source>
        <dbReference type="ARBA" id="ARBA00022840"/>
    </source>
</evidence>
<evidence type="ECO:0000256" key="7">
    <source>
        <dbReference type="ARBA" id="ARBA00023049"/>
    </source>
</evidence>
<proteinExistence type="predicted"/>
<keyword evidence="4" id="KW-0547">Nucleotide-binding</keyword>
<dbReference type="Proteomes" id="UP000663860">
    <property type="component" value="Unassembled WGS sequence"/>
</dbReference>
<evidence type="ECO:0000313" key="10">
    <source>
        <dbReference type="Proteomes" id="UP000663860"/>
    </source>
</evidence>
<dbReference type="AlphaFoldDB" id="A0A814USU6"/>
<dbReference type="GO" id="GO:0004176">
    <property type="term" value="F:ATP-dependent peptidase activity"/>
    <property type="evidence" value="ECO:0007669"/>
    <property type="project" value="InterPro"/>
</dbReference>
<gene>
    <name evidence="9" type="ORF">IZO911_LOCUS27496</name>
</gene>
<evidence type="ECO:0000256" key="1">
    <source>
        <dbReference type="ARBA" id="ARBA00001947"/>
    </source>
</evidence>
<dbReference type="SUPFAM" id="SSF140990">
    <property type="entry name" value="FtsH protease domain-like"/>
    <property type="match status" value="1"/>
</dbReference>
<keyword evidence="3" id="KW-0479">Metal-binding</keyword>
<evidence type="ECO:0000256" key="2">
    <source>
        <dbReference type="ARBA" id="ARBA00022670"/>
    </source>
</evidence>
<dbReference type="PANTHER" id="PTHR43655">
    <property type="entry name" value="ATP-DEPENDENT PROTEASE"/>
    <property type="match status" value="1"/>
</dbReference>
<protein>
    <recommendedName>
        <fullName evidence="8">Peptidase M41 domain-containing protein</fullName>
    </recommendedName>
</protein>
<dbReference type="GO" id="GO:0004222">
    <property type="term" value="F:metalloendopeptidase activity"/>
    <property type="evidence" value="ECO:0007669"/>
    <property type="project" value="InterPro"/>
</dbReference>
<keyword evidence="7" id="KW-0378">Hydrolase</keyword>
<dbReference type="InterPro" id="IPR000642">
    <property type="entry name" value="Peptidase_M41"/>
</dbReference>
<dbReference type="InterPro" id="IPR037219">
    <property type="entry name" value="Peptidase_M41-like"/>
</dbReference>
<dbReference type="GO" id="GO:0046872">
    <property type="term" value="F:metal ion binding"/>
    <property type="evidence" value="ECO:0007669"/>
    <property type="project" value="UniProtKB-KW"/>
</dbReference>
<evidence type="ECO:0000259" key="8">
    <source>
        <dbReference type="Pfam" id="PF01434"/>
    </source>
</evidence>
<evidence type="ECO:0000256" key="4">
    <source>
        <dbReference type="ARBA" id="ARBA00022741"/>
    </source>
</evidence>
<dbReference type="PANTHER" id="PTHR43655:SF38">
    <property type="entry name" value="ATP-DEPENDENT ZINC METALLOPROTEASE YME1L"/>
    <property type="match status" value="1"/>
</dbReference>
<evidence type="ECO:0000256" key="3">
    <source>
        <dbReference type="ARBA" id="ARBA00022723"/>
    </source>
</evidence>
<dbReference type="GO" id="GO:0034982">
    <property type="term" value="P:mitochondrial protein processing"/>
    <property type="evidence" value="ECO:0007669"/>
    <property type="project" value="TreeGrafter"/>
</dbReference>
<name>A0A814USU6_9BILA</name>
<dbReference type="Gene3D" id="1.20.58.760">
    <property type="entry name" value="Peptidase M41"/>
    <property type="match status" value="1"/>
</dbReference>
<comment type="cofactor">
    <cofactor evidence="1">
        <name>Zn(2+)</name>
        <dbReference type="ChEBI" id="CHEBI:29105"/>
    </cofactor>
</comment>
<sequence length="450" mass="50448">MNSLLTPTNLCSQCASFFVQSIRYLPQSLQSITNEALKQFSPKRTPKQHSRRDIDRKVVRATQQAFNIKIESLLNELSKEEFQKLTIAPLSPCLSCQIGLTQHVTHKDLLKVENLLYTQVRGFKTRHATSTGVRGDINDHNISAGSASRNFNDFDGYRLSASNTGRQSQYPNDSNQPPLTAFVNRFLQYARGNSGSQNIDAKRFQDILHTTTNPDDQQKAALYAAQIDAPNVTMKHLEHARDKVLMGPAKKSKIPDAETNNITAYHEAGHTIVRYFTEDADPLHKVTIVPRGQALGFTAHIPSKESYNRTRSQLLAEMDVMMAGRAAEEQIFGIEKVTTGAASDFNQATKLATNMVKQFGMSEKVGTRSFKEDEQDAGLGFVRVNDISPTMQEMIDLEIKRLMQESYDRAKTLLKKHSHELKILAEALLHFETLSADEVKAVLEGRKINP</sequence>
<organism evidence="9 10">
    <name type="scientific">Adineta steineri</name>
    <dbReference type="NCBI Taxonomy" id="433720"/>
    <lineage>
        <taxon>Eukaryota</taxon>
        <taxon>Metazoa</taxon>
        <taxon>Spiralia</taxon>
        <taxon>Gnathifera</taxon>
        <taxon>Rotifera</taxon>
        <taxon>Eurotatoria</taxon>
        <taxon>Bdelloidea</taxon>
        <taxon>Adinetida</taxon>
        <taxon>Adinetidae</taxon>
        <taxon>Adineta</taxon>
    </lineage>
</organism>
<reference evidence="9" key="1">
    <citation type="submission" date="2021-02" db="EMBL/GenBank/DDBJ databases">
        <authorList>
            <person name="Nowell W R."/>
        </authorList>
    </citation>
    <scope>NUCLEOTIDE SEQUENCE</scope>
</reference>
<dbReference type="GO" id="GO:0005524">
    <property type="term" value="F:ATP binding"/>
    <property type="evidence" value="ECO:0007669"/>
    <property type="project" value="UniProtKB-KW"/>
</dbReference>
<comment type="caution">
    <text evidence="9">The sequence shown here is derived from an EMBL/GenBank/DDBJ whole genome shotgun (WGS) entry which is preliminary data.</text>
</comment>
<accession>A0A814USU6</accession>
<dbReference type="EMBL" id="CAJNOE010000374">
    <property type="protein sequence ID" value="CAF1181551.1"/>
    <property type="molecule type" value="Genomic_DNA"/>
</dbReference>
<keyword evidence="2" id="KW-0645">Protease</keyword>
<dbReference type="GO" id="GO:0005745">
    <property type="term" value="C:m-AAA complex"/>
    <property type="evidence" value="ECO:0007669"/>
    <property type="project" value="TreeGrafter"/>
</dbReference>
<keyword evidence="6" id="KW-0067">ATP-binding</keyword>
<keyword evidence="5" id="KW-0862">Zinc</keyword>